<accession>A0ABQ7A6H0</accession>
<proteinExistence type="predicted"/>
<sequence>MPDCMRGYDQSVDRLDRSLVWSLKRLRAVTPSTLSAVFFGLLSCNIPGPAQKETQVLEAQEEETLDITSPTSYKRRSSPRIQPQERQQAKPCRSITSPPPLAAAAPPPTKPAASHPRSPSRRNRAPSRRLLDSVSCKQLRSEP</sequence>
<dbReference type="Proteomes" id="UP000266723">
    <property type="component" value="Unassembled WGS sequence"/>
</dbReference>
<keyword evidence="3" id="KW-1185">Reference proteome</keyword>
<evidence type="ECO:0000313" key="2">
    <source>
        <dbReference type="EMBL" id="KAF3493269.1"/>
    </source>
</evidence>
<reference evidence="2 3" key="1">
    <citation type="journal article" date="2020" name="BMC Genomics">
        <title>Intraspecific diversification of the crop wild relative Brassica cretica Lam. using demographic model selection.</title>
        <authorList>
            <person name="Kioukis A."/>
            <person name="Michalopoulou V.A."/>
            <person name="Briers L."/>
            <person name="Pirintsos S."/>
            <person name="Studholme D.J."/>
            <person name="Pavlidis P."/>
            <person name="Sarris P.F."/>
        </authorList>
    </citation>
    <scope>NUCLEOTIDE SEQUENCE [LARGE SCALE GENOMIC DNA]</scope>
    <source>
        <strain evidence="3">cv. PFS-1207/04</strain>
    </source>
</reference>
<evidence type="ECO:0000313" key="3">
    <source>
        <dbReference type="Proteomes" id="UP000266723"/>
    </source>
</evidence>
<dbReference type="EMBL" id="QGKV02002055">
    <property type="protein sequence ID" value="KAF3493269.1"/>
    <property type="molecule type" value="Genomic_DNA"/>
</dbReference>
<evidence type="ECO:0000256" key="1">
    <source>
        <dbReference type="SAM" id="MobiDB-lite"/>
    </source>
</evidence>
<protein>
    <submittedName>
        <fullName evidence="2">Uncharacterized protein</fullName>
    </submittedName>
</protein>
<feature type="region of interest" description="Disordered" evidence="1">
    <location>
        <begin position="56"/>
        <end position="143"/>
    </location>
</feature>
<organism evidence="2 3">
    <name type="scientific">Brassica cretica</name>
    <name type="common">Mustard</name>
    <dbReference type="NCBI Taxonomy" id="69181"/>
    <lineage>
        <taxon>Eukaryota</taxon>
        <taxon>Viridiplantae</taxon>
        <taxon>Streptophyta</taxon>
        <taxon>Embryophyta</taxon>
        <taxon>Tracheophyta</taxon>
        <taxon>Spermatophyta</taxon>
        <taxon>Magnoliopsida</taxon>
        <taxon>eudicotyledons</taxon>
        <taxon>Gunneridae</taxon>
        <taxon>Pentapetalae</taxon>
        <taxon>rosids</taxon>
        <taxon>malvids</taxon>
        <taxon>Brassicales</taxon>
        <taxon>Brassicaceae</taxon>
        <taxon>Brassiceae</taxon>
        <taxon>Brassica</taxon>
    </lineage>
</organism>
<comment type="caution">
    <text evidence="2">The sequence shown here is derived from an EMBL/GenBank/DDBJ whole genome shotgun (WGS) entry which is preliminary data.</text>
</comment>
<feature type="compositionally biased region" description="Basic residues" evidence="1">
    <location>
        <begin position="118"/>
        <end position="127"/>
    </location>
</feature>
<feature type="compositionally biased region" description="Pro residues" evidence="1">
    <location>
        <begin position="97"/>
        <end position="110"/>
    </location>
</feature>
<name>A0ABQ7A6H0_BRACR</name>
<gene>
    <name evidence="2" type="ORF">DY000_02053190</name>
</gene>